<name>A0AAV7PVE2_PLEWA</name>
<evidence type="ECO:0000313" key="3">
    <source>
        <dbReference type="Proteomes" id="UP001066276"/>
    </source>
</evidence>
<keyword evidence="3" id="KW-1185">Reference proteome</keyword>
<evidence type="ECO:0000256" key="1">
    <source>
        <dbReference type="SAM" id="MobiDB-lite"/>
    </source>
</evidence>
<comment type="caution">
    <text evidence="2">The sequence shown here is derived from an EMBL/GenBank/DDBJ whole genome shotgun (WGS) entry which is preliminary data.</text>
</comment>
<proteinExistence type="predicted"/>
<evidence type="ECO:0000313" key="2">
    <source>
        <dbReference type="EMBL" id="KAJ1132291.1"/>
    </source>
</evidence>
<reference evidence="2" key="1">
    <citation type="journal article" date="2022" name="bioRxiv">
        <title>Sequencing and chromosome-scale assembly of the giantPleurodeles waltlgenome.</title>
        <authorList>
            <person name="Brown T."/>
            <person name="Elewa A."/>
            <person name="Iarovenko S."/>
            <person name="Subramanian E."/>
            <person name="Araus A.J."/>
            <person name="Petzold A."/>
            <person name="Susuki M."/>
            <person name="Suzuki K.-i.T."/>
            <person name="Hayashi T."/>
            <person name="Toyoda A."/>
            <person name="Oliveira C."/>
            <person name="Osipova E."/>
            <person name="Leigh N.D."/>
            <person name="Simon A."/>
            <person name="Yun M.H."/>
        </authorList>
    </citation>
    <scope>NUCLEOTIDE SEQUENCE</scope>
    <source>
        <strain evidence="2">20211129_DDA</strain>
        <tissue evidence="2">Liver</tissue>
    </source>
</reference>
<gene>
    <name evidence="2" type="ORF">NDU88_010617</name>
</gene>
<organism evidence="2 3">
    <name type="scientific">Pleurodeles waltl</name>
    <name type="common">Iberian ribbed newt</name>
    <dbReference type="NCBI Taxonomy" id="8319"/>
    <lineage>
        <taxon>Eukaryota</taxon>
        <taxon>Metazoa</taxon>
        <taxon>Chordata</taxon>
        <taxon>Craniata</taxon>
        <taxon>Vertebrata</taxon>
        <taxon>Euteleostomi</taxon>
        <taxon>Amphibia</taxon>
        <taxon>Batrachia</taxon>
        <taxon>Caudata</taxon>
        <taxon>Salamandroidea</taxon>
        <taxon>Salamandridae</taxon>
        <taxon>Pleurodelinae</taxon>
        <taxon>Pleurodeles</taxon>
    </lineage>
</organism>
<accession>A0AAV7PVE2</accession>
<protein>
    <submittedName>
        <fullName evidence="2">Uncharacterized protein</fullName>
    </submittedName>
</protein>
<dbReference type="EMBL" id="JANPWB010000011">
    <property type="protein sequence ID" value="KAJ1132291.1"/>
    <property type="molecule type" value="Genomic_DNA"/>
</dbReference>
<sequence length="110" mass="11714">MRLGTCPVPDGRTVHRSSGASGAPHDSIVWRVSGPSHGLPRGPLQKRPVWVRLAGDQGGASPSVYWKGERPAGIGPQPVQPILPEQHSNPRDAVESRAQSRVQSAQSTVE</sequence>
<dbReference type="AlphaFoldDB" id="A0AAV7PVE2"/>
<feature type="region of interest" description="Disordered" evidence="1">
    <location>
        <begin position="1"/>
        <end position="110"/>
    </location>
</feature>
<feature type="compositionally biased region" description="Low complexity" evidence="1">
    <location>
        <begin position="96"/>
        <end position="110"/>
    </location>
</feature>
<dbReference type="Proteomes" id="UP001066276">
    <property type="component" value="Chromosome 7"/>
</dbReference>